<gene>
    <name evidence="2" type="ORF">IV203_005982</name>
</gene>
<feature type="compositionally biased region" description="Low complexity" evidence="1">
    <location>
        <begin position="187"/>
        <end position="199"/>
    </location>
</feature>
<reference evidence="2" key="2">
    <citation type="submission" date="2021-04" db="EMBL/GenBank/DDBJ databases">
        <authorList>
            <person name="Podell S."/>
        </authorList>
    </citation>
    <scope>NUCLEOTIDE SEQUENCE</scope>
    <source>
        <strain evidence="2">Hildebrandi</strain>
    </source>
</reference>
<name>A0A9K3KNC7_9STRA</name>
<reference evidence="2" key="1">
    <citation type="journal article" date="2021" name="Sci. Rep.">
        <title>Diploid genomic architecture of Nitzschia inconspicua, an elite biomass production diatom.</title>
        <authorList>
            <person name="Oliver A."/>
            <person name="Podell S."/>
            <person name="Pinowska A."/>
            <person name="Traller J.C."/>
            <person name="Smith S.R."/>
            <person name="McClure R."/>
            <person name="Beliaev A."/>
            <person name="Bohutskyi P."/>
            <person name="Hill E.A."/>
            <person name="Rabines A."/>
            <person name="Zheng H."/>
            <person name="Allen L.Z."/>
            <person name="Kuo A."/>
            <person name="Grigoriev I.V."/>
            <person name="Allen A.E."/>
            <person name="Hazlebeck D."/>
            <person name="Allen E.E."/>
        </authorList>
    </citation>
    <scope>NUCLEOTIDE SEQUENCE</scope>
    <source>
        <strain evidence="2">Hildebrandi</strain>
    </source>
</reference>
<evidence type="ECO:0000256" key="1">
    <source>
        <dbReference type="SAM" id="MobiDB-lite"/>
    </source>
</evidence>
<organism evidence="2 3">
    <name type="scientific">Nitzschia inconspicua</name>
    <dbReference type="NCBI Taxonomy" id="303405"/>
    <lineage>
        <taxon>Eukaryota</taxon>
        <taxon>Sar</taxon>
        <taxon>Stramenopiles</taxon>
        <taxon>Ochrophyta</taxon>
        <taxon>Bacillariophyta</taxon>
        <taxon>Bacillariophyceae</taxon>
        <taxon>Bacillariophycidae</taxon>
        <taxon>Bacillariales</taxon>
        <taxon>Bacillariaceae</taxon>
        <taxon>Nitzschia</taxon>
    </lineage>
</organism>
<feature type="region of interest" description="Disordered" evidence="1">
    <location>
        <begin position="117"/>
        <end position="147"/>
    </location>
</feature>
<accession>A0A9K3KNC7</accession>
<comment type="caution">
    <text evidence="2">The sequence shown here is derived from an EMBL/GenBank/DDBJ whole genome shotgun (WGS) entry which is preliminary data.</text>
</comment>
<protein>
    <submittedName>
        <fullName evidence="2">Uncharacterized protein</fullName>
    </submittedName>
</protein>
<dbReference type="AlphaFoldDB" id="A0A9K3KNC7"/>
<dbReference type="OrthoDB" id="41098at2759"/>
<dbReference type="Proteomes" id="UP000693970">
    <property type="component" value="Unassembled WGS sequence"/>
</dbReference>
<dbReference type="EMBL" id="JAGRRH010000021">
    <property type="protein sequence ID" value="KAG7346913.1"/>
    <property type="molecule type" value="Genomic_DNA"/>
</dbReference>
<evidence type="ECO:0000313" key="2">
    <source>
        <dbReference type="EMBL" id="KAG7346913.1"/>
    </source>
</evidence>
<proteinExistence type="predicted"/>
<keyword evidence="3" id="KW-1185">Reference proteome</keyword>
<evidence type="ECO:0000313" key="3">
    <source>
        <dbReference type="Proteomes" id="UP000693970"/>
    </source>
</evidence>
<feature type="region of interest" description="Disordered" evidence="1">
    <location>
        <begin position="178"/>
        <end position="234"/>
    </location>
</feature>
<sequence length="460" mass="51421">MSTMKSQHRPPSFKLNPAAVRERAKGIPSCQEIPGQGEFVISFLVMMPRNDVNGNHHDVSQQQQVSTPARVNVFVDSGTIGTCRVMNGTVRQSFRKNVNSLDVLERLLRHPEGPMEINESLIGLTDDDDEEENHPERRTTDDMIAQRLSSPTTIQKELELADVGLAILQGEREKLEKHLRQLGQDDSTTTLSQSKSTTSPMSTRSGYGDSRHPQHEDTDGRGRDESSVASSTSESSIHGCEFHFKLPVDVMKQVDQCLRDIAKMDKIVKNVATNGRGTVFLYGNGGVAYTPSIPKALYQKLRQLRSSSYASRPSFVALGTRDRYYVAFNDGTADWKGPHALDKILKKCLASDKLPRSVAFGSTYDTFFVVFHDGSWQYQGRGIPETLEEKLASRDDRADLVSLNLGPSGEWFLKAENGRMWWSGITQDLDSVLSKILKEGYLHSMDFGENGSYFVTYENE</sequence>
<feature type="compositionally biased region" description="Basic and acidic residues" evidence="1">
    <location>
        <begin position="209"/>
        <end position="226"/>
    </location>
</feature>